<gene>
    <name evidence="2" type="ORF">AWN68_17715</name>
</gene>
<dbReference type="SUPFAM" id="SSF48452">
    <property type="entry name" value="TPR-like"/>
    <property type="match status" value="1"/>
</dbReference>
<dbReference type="EMBL" id="LRDB01000009">
    <property type="protein sequence ID" value="KYG79641.1"/>
    <property type="molecule type" value="Genomic_DNA"/>
</dbReference>
<evidence type="ECO:0000313" key="2">
    <source>
        <dbReference type="EMBL" id="KYG79641.1"/>
    </source>
</evidence>
<protein>
    <recommendedName>
        <fullName evidence="4">Tetratricopeptide repeat protein</fullName>
    </recommendedName>
</protein>
<evidence type="ECO:0000313" key="3">
    <source>
        <dbReference type="Proteomes" id="UP000075615"/>
    </source>
</evidence>
<accession>A0A150XLQ5</accession>
<dbReference type="Gene3D" id="1.25.40.10">
    <property type="entry name" value="Tetratricopeptide repeat domain"/>
    <property type="match status" value="1"/>
</dbReference>
<feature type="transmembrane region" description="Helical" evidence="1">
    <location>
        <begin position="75"/>
        <end position="94"/>
    </location>
</feature>
<dbReference type="RefSeq" id="WP_068414094.1">
    <property type="nucleotide sequence ID" value="NZ_LRDB01000009.1"/>
</dbReference>
<proteinExistence type="predicted"/>
<keyword evidence="1" id="KW-0472">Membrane</keyword>
<dbReference type="OrthoDB" id="1451921at2"/>
<name>A0A150XLQ5_9BACT</name>
<keyword evidence="1" id="KW-1133">Transmembrane helix</keyword>
<organism evidence="2 3">
    <name type="scientific">Roseivirga echinicomitans</name>
    <dbReference type="NCBI Taxonomy" id="296218"/>
    <lineage>
        <taxon>Bacteria</taxon>
        <taxon>Pseudomonadati</taxon>
        <taxon>Bacteroidota</taxon>
        <taxon>Cytophagia</taxon>
        <taxon>Cytophagales</taxon>
        <taxon>Roseivirgaceae</taxon>
        <taxon>Roseivirga</taxon>
    </lineage>
</organism>
<dbReference type="STRING" id="296218.AWN68_17715"/>
<dbReference type="Proteomes" id="UP000075615">
    <property type="component" value="Unassembled WGS sequence"/>
</dbReference>
<dbReference type="InterPro" id="IPR011990">
    <property type="entry name" value="TPR-like_helical_dom_sf"/>
</dbReference>
<keyword evidence="3" id="KW-1185">Reference proteome</keyword>
<reference evidence="2 3" key="1">
    <citation type="submission" date="2016-01" db="EMBL/GenBank/DDBJ databases">
        <title>Genome sequencing of Roseivirga echinicomitans KMM 6058.</title>
        <authorList>
            <person name="Selvaratnam C."/>
            <person name="Thevarajoo S."/>
            <person name="Goh K.M."/>
            <person name="Ee R."/>
            <person name="Chan K.-G."/>
            <person name="Chong C.S."/>
        </authorList>
    </citation>
    <scope>NUCLEOTIDE SEQUENCE [LARGE SCALE GENOMIC DNA]</scope>
    <source>
        <strain evidence="2 3">KMM 6058</strain>
    </source>
</reference>
<dbReference type="AlphaFoldDB" id="A0A150XLQ5"/>
<comment type="caution">
    <text evidence="2">The sequence shown here is derived from an EMBL/GenBank/DDBJ whole genome shotgun (WGS) entry which is preliminary data.</text>
</comment>
<sequence length="230" mass="26849">MSIVDKYIEFFDAYDRNELSQKEVQAFKERIINDEKFRVAYEEYSKQVNLLKALGARDQMRSIMDKEEKRKVLKLKIFIPLGIAASFLLLMFIFTERKIDNQQLFETYFEPFPNLISSREKVSLLDGGLRAYSNSDYENALKIFRTLSNASDTLYFYQGMSHVSLKRAEEAIDSFDHIGPESYFYLPSVWYKGLSYLLINETDSAAFYIQKADSSGYGDEELHELLNSLK</sequence>
<keyword evidence="1" id="KW-0812">Transmembrane</keyword>
<evidence type="ECO:0008006" key="4">
    <source>
        <dbReference type="Google" id="ProtNLM"/>
    </source>
</evidence>
<evidence type="ECO:0000256" key="1">
    <source>
        <dbReference type="SAM" id="Phobius"/>
    </source>
</evidence>